<keyword evidence="7 8" id="KW-0133">Cell shape</keyword>
<dbReference type="SUPFAM" id="SSF53623">
    <property type="entry name" value="MurD-like peptide ligases, catalytic domain"/>
    <property type="match status" value="1"/>
</dbReference>
<keyword evidence="4 7" id="KW-0436">Ligase</keyword>
<dbReference type="GO" id="GO:0005737">
    <property type="term" value="C:cytoplasm"/>
    <property type="evidence" value="ECO:0007669"/>
    <property type="project" value="UniProtKB-SubCell"/>
</dbReference>
<dbReference type="Gene3D" id="3.40.1190.10">
    <property type="entry name" value="Mur-like, catalytic domain"/>
    <property type="match status" value="1"/>
</dbReference>
<dbReference type="InterPro" id="IPR005762">
    <property type="entry name" value="MurD"/>
</dbReference>
<feature type="domain" description="Mur ligase C-terminal" evidence="10">
    <location>
        <begin position="370"/>
        <end position="482"/>
    </location>
</feature>
<keyword evidence="7 8" id="KW-0132">Cell division</keyword>
<dbReference type="UniPathway" id="UPA00219"/>
<keyword evidence="13" id="KW-1185">Reference proteome</keyword>
<dbReference type="GO" id="GO:0009252">
    <property type="term" value="P:peptidoglycan biosynthetic process"/>
    <property type="evidence" value="ECO:0007669"/>
    <property type="project" value="UniProtKB-UniRule"/>
</dbReference>
<dbReference type="OrthoDB" id="9809796at2"/>
<evidence type="ECO:0000256" key="9">
    <source>
        <dbReference type="SAM" id="MobiDB-lite"/>
    </source>
</evidence>
<dbReference type="STRING" id="54.SAMN02745121_01892"/>
<dbReference type="EC" id="6.3.2.9" evidence="7 8"/>
<dbReference type="Proteomes" id="UP000199400">
    <property type="component" value="Unassembled WGS sequence"/>
</dbReference>
<comment type="catalytic activity">
    <reaction evidence="7 8">
        <text>UDP-N-acetyl-alpha-D-muramoyl-L-alanine + D-glutamate + ATP = UDP-N-acetyl-alpha-D-muramoyl-L-alanyl-D-glutamate + ADP + phosphate + H(+)</text>
        <dbReference type="Rhea" id="RHEA:16429"/>
        <dbReference type="ChEBI" id="CHEBI:15378"/>
        <dbReference type="ChEBI" id="CHEBI:29986"/>
        <dbReference type="ChEBI" id="CHEBI:30616"/>
        <dbReference type="ChEBI" id="CHEBI:43474"/>
        <dbReference type="ChEBI" id="CHEBI:83898"/>
        <dbReference type="ChEBI" id="CHEBI:83900"/>
        <dbReference type="ChEBI" id="CHEBI:456216"/>
        <dbReference type="EC" id="6.3.2.9"/>
    </reaction>
</comment>
<evidence type="ECO:0000259" key="10">
    <source>
        <dbReference type="Pfam" id="PF02875"/>
    </source>
</evidence>
<feature type="compositionally biased region" description="Low complexity" evidence="9">
    <location>
        <begin position="1"/>
        <end position="45"/>
    </location>
</feature>
<dbReference type="AlphaFoldDB" id="A0A1I1VU70"/>
<dbReference type="Gene3D" id="3.40.50.720">
    <property type="entry name" value="NAD(P)-binding Rossmann-like Domain"/>
    <property type="match status" value="1"/>
</dbReference>
<dbReference type="Pfam" id="PF02875">
    <property type="entry name" value="Mur_ligase_C"/>
    <property type="match status" value="1"/>
</dbReference>
<evidence type="ECO:0000313" key="13">
    <source>
        <dbReference type="Proteomes" id="UP000199400"/>
    </source>
</evidence>
<sequence length="509" mass="51694">MTASSPSTSPAATASSPSTSPAATASSPSASPASGSPNSASSSTVPAPPSASPSGLDLARTTALVIGAGASGRAAAELLVFLGARVRLYDQNPGAAVPDGVEPVLGAADVPPEAFAGVDLMVLSPGVPPERFRAAQRRFAPHARVHGEMSLSLAIAGARFGRLPTVLITGTNGKSTVTALTGALLAAGGLKPFVGGNLGVPLAAALLDLLRTGAPAPDALVLECSSFQLETLEHAATDVAMVLNITPDHLDRYPTLDDYAATKARVFTGLGAGGLALLDAGDGWTEFLRARVGAGRLVLVDDPGGARIVGPGPGDSLVLPGGDTFPRAALPIPGRHNSKNALFALLAARHLGVAADACLRGLQGFHGLPHRMTFVRERAGVRFYDDSKATNVASVLASLDGFDRPFVLIAGGRAKGDDLAPLRELLRRSGRALVAIGESADSFHGLADGVVEARRATSMAEAVEVAAALAGPGDAVVLSPACASYDWFKNYGERGDTFARLVRALPAEK</sequence>
<comment type="function">
    <text evidence="7 8">Cell wall formation. Catalyzes the addition of glutamate to the nucleotide precursor UDP-N-acetylmuramoyl-L-alanine (UMA).</text>
</comment>
<comment type="similarity">
    <text evidence="7">Belongs to the MurCDEF family.</text>
</comment>
<dbReference type="EMBL" id="FOMX01000005">
    <property type="protein sequence ID" value="SFD85598.1"/>
    <property type="molecule type" value="Genomic_DNA"/>
</dbReference>
<keyword evidence="6 7" id="KW-0067">ATP-binding</keyword>
<comment type="subcellular location">
    <subcellularLocation>
        <location evidence="1 7 8">Cytoplasm</location>
    </subcellularLocation>
</comment>
<keyword evidence="7 8" id="KW-0961">Cell wall biogenesis/degradation</keyword>
<keyword evidence="7 8" id="KW-0131">Cell cycle</keyword>
<dbReference type="GO" id="GO:0071555">
    <property type="term" value="P:cell wall organization"/>
    <property type="evidence" value="ECO:0007669"/>
    <property type="project" value="UniProtKB-KW"/>
</dbReference>
<evidence type="ECO:0000256" key="2">
    <source>
        <dbReference type="ARBA" id="ARBA00004752"/>
    </source>
</evidence>
<evidence type="ECO:0000313" key="12">
    <source>
        <dbReference type="EMBL" id="SFD85598.1"/>
    </source>
</evidence>
<evidence type="ECO:0000256" key="3">
    <source>
        <dbReference type="ARBA" id="ARBA00022490"/>
    </source>
</evidence>
<proteinExistence type="inferred from homology"/>
<keyword evidence="7 8" id="KW-0573">Peptidoglycan synthesis</keyword>
<dbReference type="InterPro" id="IPR004101">
    <property type="entry name" value="Mur_ligase_C"/>
</dbReference>
<organism evidence="12 13">
    <name type="scientific">Nannocystis exedens</name>
    <dbReference type="NCBI Taxonomy" id="54"/>
    <lineage>
        <taxon>Bacteria</taxon>
        <taxon>Pseudomonadati</taxon>
        <taxon>Myxococcota</taxon>
        <taxon>Polyangia</taxon>
        <taxon>Nannocystales</taxon>
        <taxon>Nannocystaceae</taxon>
        <taxon>Nannocystis</taxon>
    </lineage>
</organism>
<dbReference type="PANTHER" id="PTHR43692:SF1">
    <property type="entry name" value="UDP-N-ACETYLMURAMOYLALANINE--D-GLUTAMATE LIGASE"/>
    <property type="match status" value="1"/>
</dbReference>
<dbReference type="Gene3D" id="3.90.190.20">
    <property type="entry name" value="Mur ligase, C-terminal domain"/>
    <property type="match status" value="1"/>
</dbReference>
<feature type="domain" description="Mur ligase central" evidence="11">
    <location>
        <begin position="168"/>
        <end position="348"/>
    </location>
</feature>
<dbReference type="InterPro" id="IPR036615">
    <property type="entry name" value="Mur_ligase_C_dom_sf"/>
</dbReference>
<dbReference type="HAMAP" id="MF_00639">
    <property type="entry name" value="MurD"/>
    <property type="match status" value="1"/>
</dbReference>
<evidence type="ECO:0000256" key="8">
    <source>
        <dbReference type="RuleBase" id="RU003664"/>
    </source>
</evidence>
<gene>
    <name evidence="7" type="primary">murD</name>
    <name evidence="12" type="ORF">SAMN02745121_01892</name>
</gene>
<evidence type="ECO:0000256" key="5">
    <source>
        <dbReference type="ARBA" id="ARBA00022741"/>
    </source>
</evidence>
<dbReference type="InterPro" id="IPR013221">
    <property type="entry name" value="Mur_ligase_cen"/>
</dbReference>
<dbReference type="RefSeq" id="WP_143140367.1">
    <property type="nucleotide sequence ID" value="NZ_FOMX01000005.1"/>
</dbReference>
<dbReference type="SUPFAM" id="SSF51984">
    <property type="entry name" value="MurCD N-terminal domain"/>
    <property type="match status" value="1"/>
</dbReference>
<evidence type="ECO:0000256" key="1">
    <source>
        <dbReference type="ARBA" id="ARBA00004496"/>
    </source>
</evidence>
<keyword evidence="5 7" id="KW-0547">Nucleotide-binding</keyword>
<dbReference type="NCBIfam" id="TIGR01087">
    <property type="entry name" value="murD"/>
    <property type="match status" value="1"/>
</dbReference>
<keyword evidence="3 7" id="KW-0963">Cytoplasm</keyword>
<comment type="pathway">
    <text evidence="2 7 8">Cell wall biogenesis; peptidoglycan biosynthesis.</text>
</comment>
<dbReference type="PANTHER" id="PTHR43692">
    <property type="entry name" value="UDP-N-ACETYLMURAMOYLALANINE--D-GLUTAMATE LIGASE"/>
    <property type="match status" value="1"/>
</dbReference>
<dbReference type="GO" id="GO:0005524">
    <property type="term" value="F:ATP binding"/>
    <property type="evidence" value="ECO:0007669"/>
    <property type="project" value="UniProtKB-UniRule"/>
</dbReference>
<feature type="binding site" evidence="7">
    <location>
        <begin position="170"/>
        <end position="176"/>
    </location>
    <ligand>
        <name>ATP</name>
        <dbReference type="ChEBI" id="CHEBI:30616"/>
    </ligand>
</feature>
<feature type="region of interest" description="Disordered" evidence="9">
    <location>
        <begin position="1"/>
        <end position="56"/>
    </location>
</feature>
<dbReference type="InterPro" id="IPR036565">
    <property type="entry name" value="Mur-like_cat_sf"/>
</dbReference>
<protein>
    <recommendedName>
        <fullName evidence="7 8">UDP-N-acetylmuramoylalanine--D-glutamate ligase</fullName>
        <ecNumber evidence="7 8">6.3.2.9</ecNumber>
    </recommendedName>
    <alternativeName>
        <fullName evidence="7">D-glutamic acid-adding enzyme</fullName>
    </alternativeName>
    <alternativeName>
        <fullName evidence="7">UDP-N-acetylmuramoyl-L-alanyl-D-glutamate synthetase</fullName>
    </alternativeName>
</protein>
<evidence type="ECO:0000259" key="11">
    <source>
        <dbReference type="Pfam" id="PF08245"/>
    </source>
</evidence>
<evidence type="ECO:0000256" key="6">
    <source>
        <dbReference type="ARBA" id="ARBA00022840"/>
    </source>
</evidence>
<dbReference type="GO" id="GO:0008360">
    <property type="term" value="P:regulation of cell shape"/>
    <property type="evidence" value="ECO:0007669"/>
    <property type="project" value="UniProtKB-KW"/>
</dbReference>
<dbReference type="GO" id="GO:0051301">
    <property type="term" value="P:cell division"/>
    <property type="evidence" value="ECO:0007669"/>
    <property type="project" value="UniProtKB-KW"/>
</dbReference>
<dbReference type="GO" id="GO:0008764">
    <property type="term" value="F:UDP-N-acetylmuramoylalanine-D-glutamate ligase activity"/>
    <property type="evidence" value="ECO:0007669"/>
    <property type="project" value="UniProtKB-UniRule"/>
</dbReference>
<accession>A0A1I1VU70</accession>
<evidence type="ECO:0000256" key="7">
    <source>
        <dbReference type="HAMAP-Rule" id="MF_00639"/>
    </source>
</evidence>
<evidence type="ECO:0000256" key="4">
    <source>
        <dbReference type="ARBA" id="ARBA00022598"/>
    </source>
</evidence>
<dbReference type="Pfam" id="PF08245">
    <property type="entry name" value="Mur_ligase_M"/>
    <property type="match status" value="1"/>
</dbReference>
<dbReference type="SUPFAM" id="SSF53244">
    <property type="entry name" value="MurD-like peptide ligases, peptide-binding domain"/>
    <property type="match status" value="1"/>
</dbReference>
<reference evidence="13" key="1">
    <citation type="submission" date="2016-10" db="EMBL/GenBank/DDBJ databases">
        <authorList>
            <person name="Varghese N."/>
            <person name="Submissions S."/>
        </authorList>
    </citation>
    <scope>NUCLEOTIDE SEQUENCE [LARGE SCALE GENOMIC DNA]</scope>
    <source>
        <strain evidence="13">ATCC 25963</strain>
    </source>
</reference>
<name>A0A1I1VU70_9BACT</name>